<dbReference type="STRING" id="227316.GA0070604_1773"/>
<dbReference type="Pfam" id="PF00534">
    <property type="entry name" value="Glycos_transf_1"/>
    <property type="match status" value="1"/>
</dbReference>
<evidence type="ECO:0000256" key="3">
    <source>
        <dbReference type="SAM" id="MobiDB-lite"/>
    </source>
</evidence>
<dbReference type="Proteomes" id="UP000199696">
    <property type="component" value="Unassembled WGS sequence"/>
</dbReference>
<dbReference type="InterPro" id="IPR001296">
    <property type="entry name" value="Glyco_trans_1"/>
</dbReference>
<evidence type="ECO:0000313" key="7">
    <source>
        <dbReference type="Proteomes" id="UP000199696"/>
    </source>
</evidence>
<feature type="region of interest" description="Disordered" evidence="3">
    <location>
        <begin position="1"/>
        <end position="30"/>
    </location>
</feature>
<sequence>MIRPAAAPAAIGGLAQAQRDADRTRQTGLPQRRRKVALVTHGFEQGGGVRTIARWLRGALAETGGYQVDVHDLAVWSRDPSSRRLIRPATWLRGSLREPLHASPGWHWGANAVEVEWMRYRPRRELSRLLRRYDLVQVVCGAPAWAGVVTGLGVPVVLQVATLASWERAALFAQAGDVQGYWRRLMTAGVSALERRALRQVDAVLVENATMAALARSSGQPRVVLAPPGIDTDRFKPASTGWRADGYLLSLCRLADPRKGLDRLLAAYAMMVRADPGTPALMLAGKGRLPDDLMSLINSLGLVDRVLLRPDVASADLVDLYQGASVFMQASHEEGLGLSVIEAMACGLPVVSTASAGACESVVDGSTGWLVPLEPAGDVPAVLGARARAVLNGPGGDFGRRGRDRVVERFSTRIALQGIVAVYDEILSPSGGDGAVPCPSLAGSGE</sequence>
<proteinExistence type="predicted"/>
<dbReference type="InterPro" id="IPR028098">
    <property type="entry name" value="Glyco_trans_4-like_N"/>
</dbReference>
<organism evidence="6 7">
    <name type="scientific">Micromonospora eburnea</name>
    <dbReference type="NCBI Taxonomy" id="227316"/>
    <lineage>
        <taxon>Bacteria</taxon>
        <taxon>Bacillati</taxon>
        <taxon>Actinomycetota</taxon>
        <taxon>Actinomycetes</taxon>
        <taxon>Micromonosporales</taxon>
        <taxon>Micromonosporaceae</taxon>
        <taxon>Micromonospora</taxon>
    </lineage>
</organism>
<dbReference type="PANTHER" id="PTHR12526:SF510">
    <property type="entry name" value="D-INOSITOL 3-PHOSPHATE GLYCOSYLTRANSFERASE"/>
    <property type="match status" value="1"/>
</dbReference>
<dbReference type="Gene3D" id="3.40.50.2000">
    <property type="entry name" value="Glycogen Phosphorylase B"/>
    <property type="match status" value="2"/>
</dbReference>
<dbReference type="Pfam" id="PF13439">
    <property type="entry name" value="Glyco_transf_4"/>
    <property type="match status" value="1"/>
</dbReference>
<evidence type="ECO:0000259" key="5">
    <source>
        <dbReference type="Pfam" id="PF13439"/>
    </source>
</evidence>
<keyword evidence="1" id="KW-0328">Glycosyltransferase</keyword>
<gene>
    <name evidence="6" type="ORF">GA0070604_1773</name>
</gene>
<feature type="compositionally biased region" description="Low complexity" evidence="3">
    <location>
        <begin position="1"/>
        <end position="18"/>
    </location>
</feature>
<feature type="domain" description="Glycosyltransferase subfamily 4-like N-terminal" evidence="5">
    <location>
        <begin position="47"/>
        <end position="234"/>
    </location>
</feature>
<evidence type="ECO:0000256" key="1">
    <source>
        <dbReference type="ARBA" id="ARBA00022676"/>
    </source>
</evidence>
<name>A0A1C6U416_9ACTN</name>
<reference evidence="7" key="1">
    <citation type="submission" date="2016-06" db="EMBL/GenBank/DDBJ databases">
        <authorList>
            <person name="Varghese N."/>
            <person name="Submissions Spin"/>
        </authorList>
    </citation>
    <scope>NUCLEOTIDE SEQUENCE [LARGE SCALE GENOMIC DNA]</scope>
    <source>
        <strain evidence="7">DSM 44814</strain>
    </source>
</reference>
<feature type="domain" description="Glycosyl transferase family 1" evidence="4">
    <location>
        <begin position="255"/>
        <end position="372"/>
    </location>
</feature>
<dbReference type="CDD" id="cd03801">
    <property type="entry name" value="GT4_PimA-like"/>
    <property type="match status" value="1"/>
</dbReference>
<dbReference type="PANTHER" id="PTHR12526">
    <property type="entry name" value="GLYCOSYLTRANSFERASE"/>
    <property type="match status" value="1"/>
</dbReference>
<evidence type="ECO:0000256" key="2">
    <source>
        <dbReference type="ARBA" id="ARBA00022679"/>
    </source>
</evidence>
<keyword evidence="7" id="KW-1185">Reference proteome</keyword>
<dbReference type="SUPFAM" id="SSF53756">
    <property type="entry name" value="UDP-Glycosyltransferase/glycogen phosphorylase"/>
    <property type="match status" value="1"/>
</dbReference>
<evidence type="ECO:0000313" key="6">
    <source>
        <dbReference type="EMBL" id="SCL48777.1"/>
    </source>
</evidence>
<dbReference type="GO" id="GO:0016757">
    <property type="term" value="F:glycosyltransferase activity"/>
    <property type="evidence" value="ECO:0007669"/>
    <property type="project" value="UniProtKB-KW"/>
</dbReference>
<dbReference type="AlphaFoldDB" id="A0A1C6U416"/>
<protein>
    <submittedName>
        <fullName evidence="6">D-inositol-3-phosphate glycosyltransferase</fullName>
    </submittedName>
</protein>
<evidence type="ECO:0000259" key="4">
    <source>
        <dbReference type="Pfam" id="PF00534"/>
    </source>
</evidence>
<dbReference type="RefSeq" id="WP_091117143.1">
    <property type="nucleotide sequence ID" value="NZ_FMHY01000002.1"/>
</dbReference>
<accession>A0A1C6U416</accession>
<dbReference type="EMBL" id="FMHY01000002">
    <property type="protein sequence ID" value="SCL48777.1"/>
    <property type="molecule type" value="Genomic_DNA"/>
</dbReference>
<keyword evidence="2 6" id="KW-0808">Transferase</keyword>